<dbReference type="FunCoup" id="D8M9Q1">
    <property type="interactions" value="151"/>
</dbReference>
<dbReference type="SUPFAM" id="SSF57667">
    <property type="entry name" value="beta-beta-alpha zinc fingers"/>
    <property type="match status" value="1"/>
</dbReference>
<dbReference type="InParanoid" id="D8M9Q1"/>
<dbReference type="GO" id="GO:0008270">
    <property type="term" value="F:zinc ion binding"/>
    <property type="evidence" value="ECO:0007669"/>
    <property type="project" value="UniProtKB-KW"/>
</dbReference>
<keyword evidence="3" id="KW-0963">Cytoplasm</keyword>
<keyword evidence="6 10" id="KW-0863">Zinc-finger</keyword>
<dbReference type="InterPro" id="IPR013087">
    <property type="entry name" value="Znf_C2H2_type"/>
</dbReference>
<feature type="compositionally biased region" description="Basic residues" evidence="11">
    <location>
        <begin position="18"/>
        <end position="28"/>
    </location>
</feature>
<keyword evidence="8" id="KW-0539">Nucleus</keyword>
<dbReference type="OMA" id="MKDHFRS"/>
<dbReference type="InterPro" id="IPR036236">
    <property type="entry name" value="Znf_C2H2_sf"/>
</dbReference>
<dbReference type="GO" id="GO:0043021">
    <property type="term" value="F:ribonucleoprotein complex binding"/>
    <property type="evidence" value="ECO:0007669"/>
    <property type="project" value="UniProtKB-ARBA"/>
</dbReference>
<evidence type="ECO:0000256" key="3">
    <source>
        <dbReference type="ARBA" id="ARBA00022490"/>
    </source>
</evidence>
<evidence type="ECO:0000313" key="14">
    <source>
        <dbReference type="Proteomes" id="UP000008312"/>
    </source>
</evidence>
<evidence type="ECO:0000256" key="4">
    <source>
        <dbReference type="ARBA" id="ARBA00022517"/>
    </source>
</evidence>
<dbReference type="InterPro" id="IPR003604">
    <property type="entry name" value="Matrin/U1-like-C_Znf_C2H2"/>
</dbReference>
<dbReference type="PROSITE" id="PS00028">
    <property type="entry name" value="ZINC_FINGER_C2H2_1"/>
    <property type="match status" value="1"/>
</dbReference>
<feature type="region of interest" description="Disordered" evidence="11">
    <location>
        <begin position="1"/>
        <end position="31"/>
    </location>
</feature>
<evidence type="ECO:0000313" key="13">
    <source>
        <dbReference type="EMBL" id="CBK24790.2"/>
    </source>
</evidence>
<gene>
    <name evidence="13" type="ORF">GSBLH_T00006820001</name>
</gene>
<dbReference type="OrthoDB" id="24683at2759"/>
<evidence type="ECO:0000256" key="6">
    <source>
        <dbReference type="ARBA" id="ARBA00022771"/>
    </source>
</evidence>
<dbReference type="EMBL" id="FN668689">
    <property type="protein sequence ID" value="CBK24790.2"/>
    <property type="molecule type" value="Genomic_DNA"/>
</dbReference>
<keyword evidence="4" id="KW-0690">Ribosome biogenesis</keyword>
<comment type="subcellular location">
    <subcellularLocation>
        <location evidence="2">Cytoplasm</location>
    </subcellularLocation>
    <subcellularLocation>
        <location evidence="1">Nucleus</location>
    </subcellularLocation>
</comment>
<dbReference type="PROSITE" id="PS50157">
    <property type="entry name" value="ZINC_FINGER_C2H2_2"/>
    <property type="match status" value="1"/>
</dbReference>
<dbReference type="PANTHER" id="PTHR46095">
    <property type="entry name" value="ZINC FINGER PROTEIN 593"/>
    <property type="match status" value="1"/>
</dbReference>
<keyword evidence="7" id="KW-0862">Zinc</keyword>
<dbReference type="RefSeq" id="XP_012898838.1">
    <property type="nucleotide sequence ID" value="XM_013043384.1"/>
</dbReference>
<feature type="domain" description="C2H2-type" evidence="12">
    <location>
        <begin position="61"/>
        <end position="90"/>
    </location>
</feature>
<dbReference type="AlphaFoldDB" id="D8M9Q1"/>
<protein>
    <recommendedName>
        <fullName evidence="12">C2H2-type domain-containing protein</fullName>
    </recommendedName>
</protein>
<dbReference type="GeneID" id="24922944"/>
<dbReference type="Pfam" id="PF12171">
    <property type="entry name" value="zf-C2H2_jaz"/>
    <property type="match status" value="1"/>
</dbReference>
<dbReference type="GO" id="GO:0005634">
    <property type="term" value="C:nucleus"/>
    <property type="evidence" value="ECO:0007669"/>
    <property type="project" value="UniProtKB-SubCell"/>
</dbReference>
<dbReference type="GO" id="GO:0042254">
    <property type="term" value="P:ribosome biogenesis"/>
    <property type="evidence" value="ECO:0007669"/>
    <property type="project" value="UniProtKB-KW"/>
</dbReference>
<evidence type="ECO:0000256" key="5">
    <source>
        <dbReference type="ARBA" id="ARBA00022723"/>
    </source>
</evidence>
<name>D8M9Q1_BLAHO</name>
<dbReference type="GO" id="GO:0003676">
    <property type="term" value="F:nucleic acid binding"/>
    <property type="evidence" value="ECO:0007669"/>
    <property type="project" value="InterPro"/>
</dbReference>
<evidence type="ECO:0000256" key="1">
    <source>
        <dbReference type="ARBA" id="ARBA00004123"/>
    </source>
</evidence>
<dbReference type="InterPro" id="IPR022755">
    <property type="entry name" value="Znf_C2H2_jaz"/>
</dbReference>
<organism evidence="13">
    <name type="scientific">Blastocystis hominis</name>
    <dbReference type="NCBI Taxonomy" id="12968"/>
    <lineage>
        <taxon>Eukaryota</taxon>
        <taxon>Sar</taxon>
        <taxon>Stramenopiles</taxon>
        <taxon>Bigyra</taxon>
        <taxon>Opalozoa</taxon>
        <taxon>Opalinata</taxon>
        <taxon>Blastocystidae</taxon>
        <taxon>Blastocystis</taxon>
    </lineage>
</organism>
<keyword evidence="14" id="KW-1185">Reference proteome</keyword>
<evidence type="ECO:0000259" key="12">
    <source>
        <dbReference type="PROSITE" id="PS50157"/>
    </source>
</evidence>
<evidence type="ECO:0000256" key="9">
    <source>
        <dbReference type="ARBA" id="ARBA00038064"/>
    </source>
</evidence>
<sequence length="125" mass="14509">MGSGAKTKGKRQAGAGHRYTRRMRALKSRSKDLDRIQDELKLDPEKRLIEYDEDLPGGGQFYCLYCDKHFMNKEILDEHLTTKLHRKNVKRANEEQYTQKEAEAAAGKTVEVYEPIRRDENGIPQ</sequence>
<keyword evidence="5" id="KW-0479">Metal-binding</keyword>
<evidence type="ECO:0000256" key="8">
    <source>
        <dbReference type="ARBA" id="ARBA00023242"/>
    </source>
</evidence>
<dbReference type="FunFam" id="3.30.160.60:FF:000299">
    <property type="entry name" value="Zinc finger protein 593"/>
    <property type="match status" value="1"/>
</dbReference>
<comment type="similarity">
    <text evidence="9">Belongs to the ZNF593/BUD20 C2H2-type zinc-finger protein family.</text>
</comment>
<dbReference type="SMART" id="SM00451">
    <property type="entry name" value="ZnF_U1"/>
    <property type="match status" value="1"/>
</dbReference>
<reference evidence="13" key="1">
    <citation type="submission" date="2010-02" db="EMBL/GenBank/DDBJ databases">
        <title>Sequencing and annotation of the Blastocystis hominis genome.</title>
        <authorList>
            <person name="Wincker P."/>
        </authorList>
    </citation>
    <scope>NUCLEOTIDE SEQUENCE</scope>
    <source>
        <strain evidence="13">Singapore isolate B</strain>
    </source>
</reference>
<evidence type="ECO:0000256" key="7">
    <source>
        <dbReference type="ARBA" id="ARBA00022833"/>
    </source>
</evidence>
<accession>D8M9Q1</accession>
<evidence type="ECO:0000256" key="2">
    <source>
        <dbReference type="ARBA" id="ARBA00004496"/>
    </source>
</evidence>
<dbReference type="PANTHER" id="PTHR46095:SF1">
    <property type="entry name" value="ZINC FINGER PROTEIN 593"/>
    <property type="match status" value="1"/>
</dbReference>
<dbReference type="Gene3D" id="3.30.160.60">
    <property type="entry name" value="Classic Zinc Finger"/>
    <property type="match status" value="1"/>
</dbReference>
<evidence type="ECO:0000256" key="11">
    <source>
        <dbReference type="SAM" id="MobiDB-lite"/>
    </source>
</evidence>
<dbReference type="Proteomes" id="UP000008312">
    <property type="component" value="Unassembled WGS sequence"/>
</dbReference>
<proteinExistence type="inferred from homology"/>
<dbReference type="InterPro" id="IPR051879">
    <property type="entry name" value="C2H2-ZF_Maturation_Protein"/>
</dbReference>
<dbReference type="GO" id="GO:0005737">
    <property type="term" value="C:cytoplasm"/>
    <property type="evidence" value="ECO:0007669"/>
    <property type="project" value="UniProtKB-SubCell"/>
</dbReference>
<evidence type="ECO:0000256" key="10">
    <source>
        <dbReference type="PROSITE-ProRule" id="PRU00042"/>
    </source>
</evidence>